<evidence type="ECO:0000256" key="1">
    <source>
        <dbReference type="ARBA" id="ARBA00006987"/>
    </source>
</evidence>
<dbReference type="PANTHER" id="PTHR42928">
    <property type="entry name" value="TRICARBOXYLATE-BINDING PROTEIN"/>
    <property type="match status" value="1"/>
</dbReference>
<dbReference type="PIRSF" id="PIRSF017082">
    <property type="entry name" value="YflP"/>
    <property type="match status" value="1"/>
</dbReference>
<comment type="similarity">
    <text evidence="1">Belongs to the UPF0065 (bug) family.</text>
</comment>
<dbReference type="Gene3D" id="3.40.190.10">
    <property type="entry name" value="Periplasmic binding protein-like II"/>
    <property type="match status" value="1"/>
</dbReference>
<reference evidence="2 3" key="1">
    <citation type="submission" date="2018-10" db="EMBL/GenBank/DDBJ databases">
        <authorList>
            <person name="Criscuolo A."/>
        </authorList>
    </citation>
    <scope>NUCLEOTIDE SEQUENCE [LARGE SCALE GENOMIC DNA]</scope>
    <source>
        <strain evidence="2">DnA1</strain>
    </source>
</reference>
<gene>
    <name evidence="2" type="ORF">PIGHUM_03887</name>
</gene>
<dbReference type="OrthoDB" id="9780943at2"/>
<dbReference type="RefSeq" id="WP_160142359.1">
    <property type="nucleotide sequence ID" value="NZ_UWPJ01000030.1"/>
</dbReference>
<dbReference type="Pfam" id="PF03401">
    <property type="entry name" value="TctC"/>
    <property type="match status" value="1"/>
</dbReference>
<dbReference type="AlphaFoldDB" id="A0A3P4B683"/>
<name>A0A3P4B683_9BURK</name>
<dbReference type="Proteomes" id="UP000277294">
    <property type="component" value="Unassembled WGS sequence"/>
</dbReference>
<dbReference type="InterPro" id="IPR005064">
    <property type="entry name" value="BUG"/>
</dbReference>
<organism evidence="2 3">
    <name type="scientific">Pigmentiphaga humi</name>
    <dbReference type="NCBI Taxonomy" id="2478468"/>
    <lineage>
        <taxon>Bacteria</taxon>
        <taxon>Pseudomonadati</taxon>
        <taxon>Pseudomonadota</taxon>
        <taxon>Betaproteobacteria</taxon>
        <taxon>Burkholderiales</taxon>
        <taxon>Alcaligenaceae</taxon>
        <taxon>Pigmentiphaga</taxon>
    </lineage>
</organism>
<dbReference type="InterPro" id="IPR042100">
    <property type="entry name" value="Bug_dom1"/>
</dbReference>
<dbReference type="SUPFAM" id="SSF53850">
    <property type="entry name" value="Periplasmic binding protein-like II"/>
    <property type="match status" value="1"/>
</dbReference>
<dbReference type="EMBL" id="UWPJ01000030">
    <property type="protein sequence ID" value="VCU71797.1"/>
    <property type="molecule type" value="Genomic_DNA"/>
</dbReference>
<evidence type="ECO:0000313" key="3">
    <source>
        <dbReference type="Proteomes" id="UP000277294"/>
    </source>
</evidence>
<dbReference type="Gene3D" id="3.40.190.150">
    <property type="entry name" value="Bordetella uptake gene, domain 1"/>
    <property type="match status" value="1"/>
</dbReference>
<accession>A0A3P4B683</accession>
<dbReference type="PANTHER" id="PTHR42928:SF5">
    <property type="entry name" value="BLR1237 PROTEIN"/>
    <property type="match status" value="1"/>
</dbReference>
<keyword evidence="2" id="KW-0675">Receptor</keyword>
<protein>
    <submittedName>
        <fullName evidence="2">Tripartite tricarboxylate transporter family receptor</fullName>
    </submittedName>
</protein>
<evidence type="ECO:0000313" key="2">
    <source>
        <dbReference type="EMBL" id="VCU71797.1"/>
    </source>
</evidence>
<proteinExistence type="inferred from homology"/>
<keyword evidence="3" id="KW-1185">Reference proteome</keyword>
<sequence length="298" mass="31497">MVVPQAAGTEVDWLAREYATHMSAAWRVPVVVENRTGAGGDIGVGQAARAAADGYTLLFTGGSIVLNAVIGKTSYDPVRSFTPVFFGGPSYFTVAVSDKLGVRTVQDLVKLAKDKPGSLNYGSPGNGSVQNLAMELFKREAGIDIVHVPYKTAAAAVADLAGGTIDAIIVSGAQVLSLEEQGRIKVLMTISPERDPRLPDVPTAAESDFRNLKVVGWSGVLAPAGTSPEVVKKINAAFNAAREKPSMREAVMKRFGSLDKVEVQGTTKELGDLIASDLKMWGALFPASHAKDRVSNQE</sequence>